<evidence type="ECO:0000313" key="2">
    <source>
        <dbReference type="EMBL" id="KYN38914.1"/>
    </source>
</evidence>
<protein>
    <submittedName>
        <fullName evidence="2">Uncharacterized protein</fullName>
    </submittedName>
</protein>
<dbReference type="EMBL" id="KQ981635">
    <property type="protein sequence ID" value="KYN38914.1"/>
    <property type="molecule type" value="Genomic_DNA"/>
</dbReference>
<dbReference type="Proteomes" id="UP000078541">
    <property type="component" value="Unassembled WGS sequence"/>
</dbReference>
<feature type="region of interest" description="Disordered" evidence="1">
    <location>
        <begin position="75"/>
        <end position="102"/>
    </location>
</feature>
<dbReference type="AlphaFoldDB" id="A0A151JWK9"/>
<evidence type="ECO:0000313" key="3">
    <source>
        <dbReference type="Proteomes" id="UP000078541"/>
    </source>
</evidence>
<gene>
    <name evidence="2" type="ORF">ALC56_06703</name>
</gene>
<proteinExistence type="predicted"/>
<reference evidence="2 3" key="1">
    <citation type="submission" date="2016-03" db="EMBL/GenBank/DDBJ databases">
        <title>Trachymyrmex septentrionalis WGS genome.</title>
        <authorList>
            <person name="Nygaard S."/>
            <person name="Hu H."/>
            <person name="Boomsma J."/>
            <person name="Zhang G."/>
        </authorList>
    </citation>
    <scope>NUCLEOTIDE SEQUENCE [LARGE SCALE GENOMIC DNA]</scope>
    <source>
        <strain evidence="2">Tsep2-gDNA-1</strain>
        <tissue evidence="2">Whole body</tissue>
    </source>
</reference>
<name>A0A151JWK9_9HYME</name>
<accession>A0A151JWK9</accession>
<feature type="compositionally biased region" description="Basic and acidic residues" evidence="1">
    <location>
        <begin position="90"/>
        <end position="102"/>
    </location>
</feature>
<sequence>MAKLKYCDVTFSVRHKGRTTRPNSAVWRPESFHILGGGRICAFSRRYLRVSRVSCCRFCFFFLCISVPRVIETGDSHDLGRLTSPHRTVKKEEGRRPRLEVE</sequence>
<keyword evidence="3" id="KW-1185">Reference proteome</keyword>
<evidence type="ECO:0000256" key="1">
    <source>
        <dbReference type="SAM" id="MobiDB-lite"/>
    </source>
</evidence>
<organism evidence="2 3">
    <name type="scientific">Trachymyrmex septentrionalis</name>
    <dbReference type="NCBI Taxonomy" id="34720"/>
    <lineage>
        <taxon>Eukaryota</taxon>
        <taxon>Metazoa</taxon>
        <taxon>Ecdysozoa</taxon>
        <taxon>Arthropoda</taxon>
        <taxon>Hexapoda</taxon>
        <taxon>Insecta</taxon>
        <taxon>Pterygota</taxon>
        <taxon>Neoptera</taxon>
        <taxon>Endopterygota</taxon>
        <taxon>Hymenoptera</taxon>
        <taxon>Apocrita</taxon>
        <taxon>Aculeata</taxon>
        <taxon>Formicoidea</taxon>
        <taxon>Formicidae</taxon>
        <taxon>Myrmicinae</taxon>
        <taxon>Trachymyrmex</taxon>
    </lineage>
</organism>